<proteinExistence type="predicted"/>
<evidence type="ECO:0000313" key="1">
    <source>
        <dbReference type="EMBL" id="KAI9915015.1"/>
    </source>
</evidence>
<sequence length="99" mass="11181">MSEIDTEDYPYWNATHPAPRDKDEETAMPRQVAAGHRMPAFTLTCPKAVWELATACLALNPKDRPSAIEVVYAIEQLRRRVRDEDGDGEEERSHATTPS</sequence>
<gene>
    <name evidence="1" type="ORF">PsorP6_007949</name>
</gene>
<dbReference type="EMBL" id="CM047582">
    <property type="protein sequence ID" value="KAI9915015.1"/>
    <property type="molecule type" value="Genomic_DNA"/>
</dbReference>
<organism evidence="1 2">
    <name type="scientific">Peronosclerospora sorghi</name>
    <dbReference type="NCBI Taxonomy" id="230839"/>
    <lineage>
        <taxon>Eukaryota</taxon>
        <taxon>Sar</taxon>
        <taxon>Stramenopiles</taxon>
        <taxon>Oomycota</taxon>
        <taxon>Peronosporomycetes</taxon>
        <taxon>Peronosporales</taxon>
        <taxon>Peronosporaceae</taxon>
        <taxon>Peronosclerospora</taxon>
    </lineage>
</organism>
<protein>
    <submittedName>
        <fullName evidence="1">Uncharacterized protein</fullName>
    </submittedName>
</protein>
<evidence type="ECO:0000313" key="2">
    <source>
        <dbReference type="Proteomes" id="UP001163321"/>
    </source>
</evidence>
<name>A0ACC0W8P2_9STRA</name>
<accession>A0ACC0W8P2</accession>
<comment type="caution">
    <text evidence="1">The sequence shown here is derived from an EMBL/GenBank/DDBJ whole genome shotgun (WGS) entry which is preliminary data.</text>
</comment>
<reference evidence="1 2" key="1">
    <citation type="journal article" date="2022" name="bioRxiv">
        <title>The genome of the oomycete Peronosclerospora sorghi, a cosmopolitan pathogen of maize and sorghum, is inflated with dispersed pseudogenes.</title>
        <authorList>
            <person name="Fletcher K."/>
            <person name="Martin F."/>
            <person name="Isakeit T."/>
            <person name="Cavanaugh K."/>
            <person name="Magill C."/>
            <person name="Michelmore R."/>
        </authorList>
    </citation>
    <scope>NUCLEOTIDE SEQUENCE [LARGE SCALE GENOMIC DNA]</scope>
    <source>
        <strain evidence="1">P6</strain>
    </source>
</reference>
<dbReference type="Proteomes" id="UP001163321">
    <property type="component" value="Chromosome 3"/>
</dbReference>
<keyword evidence="2" id="KW-1185">Reference proteome</keyword>